<evidence type="ECO:0000256" key="1">
    <source>
        <dbReference type="ARBA" id="ARBA00005051"/>
    </source>
</evidence>
<protein>
    <recommendedName>
        <fullName evidence="4">2-amino-4-hydroxy-6-hydroxymethyldihydropteridine pyrophosphokinase</fullName>
        <ecNumber evidence="3">2.7.6.3</ecNumber>
    </recommendedName>
    <alternativeName>
        <fullName evidence="11">6-hydroxymethyl-7,8-dihydropterin pyrophosphokinase</fullName>
    </alternativeName>
    <alternativeName>
        <fullName evidence="12">7,8-dihydro-6-hydroxymethylpterin-pyrophosphokinase</fullName>
    </alternativeName>
</protein>
<evidence type="ECO:0000256" key="9">
    <source>
        <dbReference type="ARBA" id="ARBA00022909"/>
    </source>
</evidence>
<dbReference type="Proteomes" id="UP001065265">
    <property type="component" value="Chromosome"/>
</dbReference>
<keyword evidence="5 15" id="KW-0808">Transferase</keyword>
<evidence type="ECO:0000259" key="14">
    <source>
        <dbReference type="Pfam" id="PF01288"/>
    </source>
</evidence>
<dbReference type="GO" id="GO:0003848">
    <property type="term" value="F:2-amino-4-hydroxy-6-hydroxymethyldihydropteridine diphosphokinase activity"/>
    <property type="evidence" value="ECO:0007669"/>
    <property type="project" value="UniProtKB-EC"/>
</dbReference>
<name>A0ABY5SZD0_9SPHN</name>
<dbReference type="InterPro" id="IPR000550">
    <property type="entry name" value="Hppk"/>
</dbReference>
<evidence type="ECO:0000256" key="2">
    <source>
        <dbReference type="ARBA" id="ARBA00005810"/>
    </source>
</evidence>
<dbReference type="RefSeq" id="WP_265559157.1">
    <property type="nucleotide sequence ID" value="NZ_CP092471.1"/>
</dbReference>
<feature type="domain" description="7,8-dihydro-6-hydroxymethylpterin-pyrophosphokinase" evidence="14">
    <location>
        <begin position="8"/>
        <end position="126"/>
    </location>
</feature>
<dbReference type="PANTHER" id="PTHR43071:SF1">
    <property type="entry name" value="2-AMINO-4-HYDROXY-6-HYDROXYMETHYLDIHYDROPTERIDINE PYROPHOSPHOKINASE"/>
    <property type="match status" value="1"/>
</dbReference>
<dbReference type="Gene3D" id="3.30.70.560">
    <property type="entry name" value="7,8-Dihydro-6-hydroxymethylpterin-pyrophosphokinase HPPK"/>
    <property type="match status" value="1"/>
</dbReference>
<dbReference type="Pfam" id="PF01288">
    <property type="entry name" value="HPPK"/>
    <property type="match status" value="1"/>
</dbReference>
<evidence type="ECO:0000256" key="6">
    <source>
        <dbReference type="ARBA" id="ARBA00022741"/>
    </source>
</evidence>
<comment type="similarity">
    <text evidence="2">Belongs to the HPPK family.</text>
</comment>
<keyword evidence="7" id="KW-0418">Kinase</keyword>
<dbReference type="CDD" id="cd00483">
    <property type="entry name" value="HPPK"/>
    <property type="match status" value="1"/>
</dbReference>
<evidence type="ECO:0000313" key="16">
    <source>
        <dbReference type="Proteomes" id="UP001065265"/>
    </source>
</evidence>
<evidence type="ECO:0000256" key="11">
    <source>
        <dbReference type="ARBA" id="ARBA00029766"/>
    </source>
</evidence>
<keyword evidence="8" id="KW-0067">ATP-binding</keyword>
<evidence type="ECO:0000256" key="13">
    <source>
        <dbReference type="SAM" id="MobiDB-lite"/>
    </source>
</evidence>
<gene>
    <name evidence="15" type="primary">folK</name>
    <name evidence="15" type="ORF">L1F33_01215</name>
</gene>
<reference evidence="15" key="1">
    <citation type="submission" date="2022-02" db="EMBL/GenBank/DDBJ databases">
        <title>Qipengyuania spongiae sp. nov., isolated from marine sponge.</title>
        <authorList>
            <person name="Li Z."/>
            <person name="Zhang M."/>
        </authorList>
    </citation>
    <scope>NUCLEOTIDE SEQUENCE</scope>
    <source>
        <strain evidence="15">PHS-Z21</strain>
    </source>
</reference>
<evidence type="ECO:0000256" key="7">
    <source>
        <dbReference type="ARBA" id="ARBA00022777"/>
    </source>
</evidence>
<dbReference type="PANTHER" id="PTHR43071">
    <property type="entry name" value="2-AMINO-4-HYDROXY-6-HYDROXYMETHYLDIHYDROPTERIDINE PYROPHOSPHOKINASE"/>
    <property type="match status" value="1"/>
</dbReference>
<evidence type="ECO:0000256" key="4">
    <source>
        <dbReference type="ARBA" id="ARBA00016218"/>
    </source>
</evidence>
<evidence type="ECO:0000256" key="12">
    <source>
        <dbReference type="ARBA" id="ARBA00033413"/>
    </source>
</evidence>
<dbReference type="EC" id="2.7.6.3" evidence="3"/>
<keyword evidence="6" id="KW-0547">Nucleotide-binding</keyword>
<evidence type="ECO:0000256" key="8">
    <source>
        <dbReference type="ARBA" id="ARBA00022840"/>
    </source>
</evidence>
<accession>A0ABY5SZD0</accession>
<dbReference type="NCBIfam" id="TIGR01498">
    <property type="entry name" value="folK"/>
    <property type="match status" value="1"/>
</dbReference>
<dbReference type="EMBL" id="CP092471">
    <property type="protein sequence ID" value="UVI39614.1"/>
    <property type="molecule type" value="Genomic_DNA"/>
</dbReference>
<comment type="function">
    <text evidence="10">Catalyzes the transfer of pyrophosphate from adenosine triphosphate (ATP) to 6-hydroxymethyl-7,8-dihydropterin, an enzymatic step in folate biosynthesis pathway.</text>
</comment>
<keyword evidence="16" id="KW-1185">Reference proteome</keyword>
<proteinExistence type="inferred from homology"/>
<evidence type="ECO:0000256" key="3">
    <source>
        <dbReference type="ARBA" id="ARBA00013253"/>
    </source>
</evidence>
<dbReference type="SUPFAM" id="SSF55083">
    <property type="entry name" value="6-hydroxymethyl-7,8-dihydropterin pyrophosphokinase, HPPK"/>
    <property type="match status" value="1"/>
</dbReference>
<feature type="region of interest" description="Disordered" evidence="13">
    <location>
        <begin position="24"/>
        <end position="43"/>
    </location>
</feature>
<evidence type="ECO:0000256" key="5">
    <source>
        <dbReference type="ARBA" id="ARBA00022679"/>
    </source>
</evidence>
<evidence type="ECO:0000256" key="10">
    <source>
        <dbReference type="ARBA" id="ARBA00029409"/>
    </source>
</evidence>
<dbReference type="InterPro" id="IPR035907">
    <property type="entry name" value="Hppk_sf"/>
</dbReference>
<organism evidence="15 16">
    <name type="scientific">Qipengyuania spongiae</name>
    <dbReference type="NCBI Taxonomy" id="2909673"/>
    <lineage>
        <taxon>Bacteria</taxon>
        <taxon>Pseudomonadati</taxon>
        <taxon>Pseudomonadota</taxon>
        <taxon>Alphaproteobacteria</taxon>
        <taxon>Sphingomonadales</taxon>
        <taxon>Erythrobacteraceae</taxon>
        <taxon>Qipengyuania</taxon>
    </lineage>
</organism>
<sequence length="159" mass="17830">MRLPGVGGPRHVLDEAIQRIEDSGARVEKRSRTISSRPIGPSSRTYANSAAQIASPLDPPGFLAMLQGIERDLGRTRRGAAWRARTIDLDIVLWNGGIWRSDRLAIPHPRFRERRFVLGPLAEIAPCWRDPESHLAARYLFARLTRPNPLPRCAPWSGP</sequence>
<evidence type="ECO:0000313" key="15">
    <source>
        <dbReference type="EMBL" id="UVI39614.1"/>
    </source>
</evidence>
<comment type="pathway">
    <text evidence="1">Cofactor biosynthesis; tetrahydrofolate biosynthesis; 2-amino-4-hydroxy-6-hydroxymethyl-7,8-dihydropteridine diphosphate from 7,8-dihydroneopterin triphosphate: step 4/4.</text>
</comment>
<keyword evidence="9" id="KW-0289">Folate biosynthesis</keyword>